<evidence type="ECO:0000313" key="3">
    <source>
        <dbReference type="Proteomes" id="UP000037122"/>
    </source>
</evidence>
<comment type="caution">
    <text evidence="2">The sequence shown here is derived from an EMBL/GenBank/DDBJ whole genome shotgun (WGS) entry which is preliminary data.</text>
</comment>
<protein>
    <submittedName>
        <fullName evidence="2">Uncharacterized protein</fullName>
    </submittedName>
</protein>
<dbReference type="VEuPathDB" id="FungiDB:QG37_02933"/>
<dbReference type="EMBL" id="LGST01000020">
    <property type="protein sequence ID" value="KND99993.1"/>
    <property type="molecule type" value="Genomic_DNA"/>
</dbReference>
<dbReference type="AlphaFoldDB" id="A0A0L0P161"/>
<gene>
    <name evidence="2" type="ORF">QG37_02933</name>
</gene>
<dbReference type="Proteomes" id="UP000037122">
    <property type="component" value="Unassembled WGS sequence"/>
</dbReference>
<organism evidence="2 3">
    <name type="scientific">Candidozyma auris</name>
    <name type="common">Yeast</name>
    <name type="synonym">Candida auris</name>
    <dbReference type="NCBI Taxonomy" id="498019"/>
    <lineage>
        <taxon>Eukaryota</taxon>
        <taxon>Fungi</taxon>
        <taxon>Dikarya</taxon>
        <taxon>Ascomycota</taxon>
        <taxon>Saccharomycotina</taxon>
        <taxon>Pichiomycetes</taxon>
        <taxon>Metschnikowiaceae</taxon>
        <taxon>Candidozyma</taxon>
    </lineage>
</organism>
<accession>A0A0L0P161</accession>
<reference evidence="3" key="1">
    <citation type="journal article" date="2015" name="BMC Genomics">
        <title>Draft genome of a commonly misdiagnosed multidrug resistant pathogen Candida auris.</title>
        <authorList>
            <person name="Chatterjee S."/>
            <person name="Alampalli S.V."/>
            <person name="Nageshan R.K."/>
            <person name="Chettiar S.T."/>
            <person name="Joshi S."/>
            <person name="Tatu U.S."/>
        </authorList>
    </citation>
    <scope>NUCLEOTIDE SEQUENCE [LARGE SCALE GENOMIC DNA]</scope>
    <source>
        <strain evidence="3">6684</strain>
    </source>
</reference>
<evidence type="ECO:0000256" key="1">
    <source>
        <dbReference type="SAM" id="MobiDB-lite"/>
    </source>
</evidence>
<evidence type="ECO:0000313" key="2">
    <source>
        <dbReference type="EMBL" id="KND99993.1"/>
    </source>
</evidence>
<proteinExistence type="predicted"/>
<feature type="region of interest" description="Disordered" evidence="1">
    <location>
        <begin position="32"/>
        <end position="53"/>
    </location>
</feature>
<name>A0A0L0P161_CANAR</name>
<sequence length="53" mass="6064">MEAEPAKVEAGSAQEGKCASCRKSMERAWYRAEPRRGNKKIPRRKQENLLTES</sequence>